<evidence type="ECO:0000313" key="2">
    <source>
        <dbReference type="Proteomes" id="UP000827260"/>
    </source>
</evidence>
<dbReference type="Proteomes" id="UP000827260">
    <property type="component" value="Segment"/>
</dbReference>
<proteinExistence type="predicted"/>
<accession>A0AAE8XYI8</accession>
<name>A0AAE8XYI8_9CAUD</name>
<protein>
    <submittedName>
        <fullName evidence="1">Uncharacterized protein</fullName>
    </submittedName>
</protein>
<evidence type="ECO:0000313" key="1">
    <source>
        <dbReference type="EMBL" id="UBF22786.1"/>
    </source>
</evidence>
<reference evidence="1" key="1">
    <citation type="submission" date="2021-05" db="EMBL/GenBank/DDBJ databases">
        <title>Diversity, taxonomy and evolution of archaeal viruses of the class Caudoviricetes.</title>
        <authorList>
            <person name="Liu Y."/>
            <person name="Demina T.A."/>
            <person name="Roux S."/>
            <person name="Aiewsakun P."/>
            <person name="Kazlauskas D."/>
            <person name="Simmonds P."/>
            <person name="Prangishvili D."/>
            <person name="Oksanen H.M."/>
            <person name="Krupovic M."/>
        </authorList>
    </citation>
    <scope>NUCLEOTIDE SEQUENCE</scope>
    <source>
        <strain evidence="1">HRTV-27/27</strain>
    </source>
</reference>
<keyword evidence="2" id="KW-1185">Reference proteome</keyword>
<organism evidence="1 2">
    <name type="scientific">Halorubrum tailed virus 27</name>
    <dbReference type="NCBI Taxonomy" id="2878008"/>
    <lineage>
        <taxon>Viruses</taxon>
        <taxon>Duplodnaviria</taxon>
        <taxon>Heunggongvirae</taxon>
        <taxon>Uroviricota</taxon>
        <taxon>Caudoviricetes</taxon>
        <taxon>Thumleimavirales</taxon>
        <taxon>Hafunaviridae</taxon>
        <taxon>Minorvirus</taxon>
        <taxon>Minorvirus thailandense</taxon>
        <taxon>Minorvirus HRTV27</taxon>
    </lineage>
</organism>
<gene>
    <name evidence="1" type="ORF">HRTV-27_gp93</name>
</gene>
<dbReference type="EMBL" id="MZ334522">
    <property type="protein sequence ID" value="UBF22786.1"/>
    <property type="molecule type" value="Genomic_DNA"/>
</dbReference>
<sequence>MKTIDGGIHVEHRADPERGRYKITTRSGREIVWADTLNINGDRPFAFGGEGPGAIVEFGADNGTTTTILLDDPRGKNDGPHATIHL</sequence>